<sequence length="550" mass="59511">MESDTISPLPAAFRNGQIALAVVGMVSLVTSALLFLHITYKLIRLELRNRRLPQEEKKPAEAELTLDLGANHYHYTQKAGSERAASTTPGQDSVGTGGVADAAHNDEPARVESTIPQRPRQKHKAANPLLILIYNLILADVSLSATFAANIVWLREDMVNIEYATCRVQGWLVSFGCVISSAFLLTLALYTYAIVLNGWRPSSKSTIGVCLIIWAASIIVTCIGPLVSGKEHFYARQQLWCWIEGSNLGWRLSVYVPGFFCLCSTFALYMWTFWCLHTRRQSARMMPRSSDSSLTSGISRVLVGGSGDASSSKPDPRTRADSSAAITNTSASKNSQLARIATNNPMSSAARHSGTKLRPSGHHPAFLIYPLIYTFLASPLTLGSITPLEYSTLFMTVAATLLASLGFFNALLWASTIIFSHNDDLVDTGLQYFAFMRTPSDRQYGNMIWVQGGAARPEDDEAGGGGVVGGGEDGNRRTGSAKGKWFLLGRGRNGSDSEIPLRVQQPLAGQQQQHSRQPSRGGAGSSGVGLGIRLDVSTTVVVEDSKVLHA</sequence>
<feature type="region of interest" description="Disordered" evidence="5">
    <location>
        <begin position="78"/>
        <end position="120"/>
    </location>
</feature>
<accession>A0A136IU10</accession>
<feature type="transmembrane region" description="Helical" evidence="6">
    <location>
        <begin position="366"/>
        <end position="386"/>
    </location>
</feature>
<feature type="transmembrane region" description="Helical" evidence="6">
    <location>
        <begin position="254"/>
        <end position="276"/>
    </location>
</feature>
<evidence type="ECO:0000256" key="2">
    <source>
        <dbReference type="ARBA" id="ARBA00022692"/>
    </source>
</evidence>
<dbReference type="SUPFAM" id="SSF81321">
    <property type="entry name" value="Family A G protein-coupled receptor-like"/>
    <property type="match status" value="1"/>
</dbReference>
<dbReference type="AlphaFoldDB" id="A0A136IU10"/>
<feature type="region of interest" description="Disordered" evidence="5">
    <location>
        <begin position="304"/>
        <end position="333"/>
    </location>
</feature>
<feature type="transmembrane region" description="Helical" evidence="6">
    <location>
        <begin position="392"/>
        <end position="414"/>
    </location>
</feature>
<evidence type="ECO:0000256" key="5">
    <source>
        <dbReference type="SAM" id="MobiDB-lite"/>
    </source>
</evidence>
<keyword evidence="4 6" id="KW-0472">Membrane</keyword>
<dbReference type="PANTHER" id="PTHR23112:SF37">
    <property type="entry name" value="G PROTEIN-COUPLED RECEPTOR GPR1"/>
    <property type="match status" value="1"/>
</dbReference>
<dbReference type="Pfam" id="PF00001">
    <property type="entry name" value="7tm_1"/>
    <property type="match status" value="1"/>
</dbReference>
<keyword evidence="3 6" id="KW-1133">Transmembrane helix</keyword>
<dbReference type="GO" id="GO:0004930">
    <property type="term" value="F:G protein-coupled receptor activity"/>
    <property type="evidence" value="ECO:0007669"/>
    <property type="project" value="InterPro"/>
</dbReference>
<evidence type="ECO:0000313" key="8">
    <source>
        <dbReference type="Proteomes" id="UP000070501"/>
    </source>
</evidence>
<feature type="region of interest" description="Disordered" evidence="5">
    <location>
        <begin position="455"/>
        <end position="481"/>
    </location>
</feature>
<keyword evidence="8" id="KW-1185">Reference proteome</keyword>
<feature type="compositionally biased region" description="Gly residues" evidence="5">
    <location>
        <begin position="463"/>
        <end position="472"/>
    </location>
</feature>
<dbReference type="Gene3D" id="1.20.1070.10">
    <property type="entry name" value="Rhodopsin 7-helix transmembrane proteins"/>
    <property type="match status" value="1"/>
</dbReference>
<dbReference type="EMBL" id="KQ964258">
    <property type="protein sequence ID" value="KXJ88460.1"/>
    <property type="molecule type" value="Genomic_DNA"/>
</dbReference>
<keyword evidence="2 6" id="KW-0812">Transmembrane</keyword>
<dbReference type="InterPro" id="IPR000276">
    <property type="entry name" value="GPCR_Rhodpsn"/>
</dbReference>
<reference evidence="8" key="1">
    <citation type="submission" date="2016-02" db="EMBL/GenBank/DDBJ databases">
        <title>Draft genome sequence of Microdochium bolleyi, a fungal endophyte of beachgrass.</title>
        <authorList>
            <consortium name="DOE Joint Genome Institute"/>
            <person name="David A.S."/>
            <person name="May G."/>
            <person name="Haridas S."/>
            <person name="Lim J."/>
            <person name="Wang M."/>
            <person name="Labutti K."/>
            <person name="Lipzen A."/>
            <person name="Barry K."/>
            <person name="Grigoriev I.V."/>
        </authorList>
    </citation>
    <scope>NUCLEOTIDE SEQUENCE [LARGE SCALE GENOMIC DNA]</scope>
    <source>
        <strain evidence="8">J235TASD1</strain>
    </source>
</reference>
<feature type="transmembrane region" description="Helical" evidence="6">
    <location>
        <begin position="207"/>
        <end position="227"/>
    </location>
</feature>
<feature type="transmembrane region" description="Helical" evidence="6">
    <location>
        <begin position="173"/>
        <end position="195"/>
    </location>
</feature>
<evidence type="ECO:0000256" key="3">
    <source>
        <dbReference type="ARBA" id="ARBA00022989"/>
    </source>
</evidence>
<gene>
    <name evidence="7" type="ORF">Micbo1qcDRAFT_207188</name>
</gene>
<dbReference type="GO" id="GO:0005886">
    <property type="term" value="C:plasma membrane"/>
    <property type="evidence" value="ECO:0007669"/>
    <property type="project" value="TreeGrafter"/>
</dbReference>
<proteinExistence type="predicted"/>
<dbReference type="InParanoid" id="A0A136IU10"/>
<dbReference type="PANTHER" id="PTHR23112">
    <property type="entry name" value="G PROTEIN-COUPLED RECEPTOR 157-RELATED"/>
    <property type="match status" value="1"/>
</dbReference>
<dbReference type="GO" id="GO:0007189">
    <property type="term" value="P:adenylate cyclase-activating G protein-coupled receptor signaling pathway"/>
    <property type="evidence" value="ECO:0007669"/>
    <property type="project" value="TreeGrafter"/>
</dbReference>
<evidence type="ECO:0000313" key="7">
    <source>
        <dbReference type="EMBL" id="KXJ88460.1"/>
    </source>
</evidence>
<feature type="compositionally biased region" description="Polar residues" evidence="5">
    <location>
        <begin position="507"/>
        <end position="518"/>
    </location>
</feature>
<evidence type="ECO:0000256" key="1">
    <source>
        <dbReference type="ARBA" id="ARBA00004141"/>
    </source>
</evidence>
<evidence type="ECO:0000256" key="4">
    <source>
        <dbReference type="ARBA" id="ARBA00023136"/>
    </source>
</evidence>
<organism evidence="7 8">
    <name type="scientific">Microdochium bolleyi</name>
    <dbReference type="NCBI Taxonomy" id="196109"/>
    <lineage>
        <taxon>Eukaryota</taxon>
        <taxon>Fungi</taxon>
        <taxon>Dikarya</taxon>
        <taxon>Ascomycota</taxon>
        <taxon>Pezizomycotina</taxon>
        <taxon>Sordariomycetes</taxon>
        <taxon>Xylariomycetidae</taxon>
        <taxon>Xylariales</taxon>
        <taxon>Microdochiaceae</taxon>
        <taxon>Microdochium</taxon>
    </lineage>
</organism>
<evidence type="ECO:0000256" key="6">
    <source>
        <dbReference type="SAM" id="Phobius"/>
    </source>
</evidence>
<feature type="region of interest" description="Disordered" evidence="5">
    <location>
        <begin position="505"/>
        <end position="528"/>
    </location>
</feature>
<dbReference type="Proteomes" id="UP000070501">
    <property type="component" value="Unassembled WGS sequence"/>
</dbReference>
<feature type="compositionally biased region" description="Polar residues" evidence="5">
    <location>
        <begin position="324"/>
        <end position="333"/>
    </location>
</feature>
<feature type="compositionally biased region" description="Polar residues" evidence="5">
    <location>
        <begin position="84"/>
        <end position="94"/>
    </location>
</feature>
<name>A0A136IU10_9PEZI</name>
<protein>
    <submittedName>
        <fullName evidence="7">Uncharacterized protein</fullName>
    </submittedName>
</protein>
<feature type="transmembrane region" description="Helical" evidence="6">
    <location>
        <begin position="129"/>
        <end position="153"/>
    </location>
</feature>
<feature type="transmembrane region" description="Helical" evidence="6">
    <location>
        <begin position="18"/>
        <end position="40"/>
    </location>
</feature>
<comment type="subcellular location">
    <subcellularLocation>
        <location evidence="1">Membrane</location>
        <topology evidence="1">Multi-pass membrane protein</topology>
    </subcellularLocation>
</comment>
<dbReference type="OrthoDB" id="4758789at2759"/>
<dbReference type="STRING" id="196109.A0A136IU10"/>